<name>A0ABP3QNE6_9PROT</name>
<accession>A0ABP3QNE6</accession>
<organism evidence="1 2">
    <name type="scientific">Craurococcus roseus</name>
    <dbReference type="NCBI Taxonomy" id="77585"/>
    <lineage>
        <taxon>Bacteria</taxon>
        <taxon>Pseudomonadati</taxon>
        <taxon>Pseudomonadota</taxon>
        <taxon>Alphaproteobacteria</taxon>
        <taxon>Acetobacterales</taxon>
        <taxon>Acetobacteraceae</taxon>
        <taxon>Craurococcus</taxon>
    </lineage>
</organism>
<reference evidence="2" key="1">
    <citation type="journal article" date="2019" name="Int. J. Syst. Evol. Microbiol.">
        <title>The Global Catalogue of Microorganisms (GCM) 10K type strain sequencing project: providing services to taxonomists for standard genome sequencing and annotation.</title>
        <authorList>
            <consortium name="The Broad Institute Genomics Platform"/>
            <consortium name="The Broad Institute Genome Sequencing Center for Infectious Disease"/>
            <person name="Wu L."/>
            <person name="Ma J."/>
        </authorList>
    </citation>
    <scope>NUCLEOTIDE SEQUENCE [LARGE SCALE GENOMIC DNA]</scope>
    <source>
        <strain evidence="2">JCM 9933</strain>
    </source>
</reference>
<dbReference type="RefSeq" id="WP_343896560.1">
    <property type="nucleotide sequence ID" value="NZ_BAAAFZ010000053.1"/>
</dbReference>
<gene>
    <name evidence="1" type="ORF">GCM10009416_33910</name>
</gene>
<comment type="caution">
    <text evidence="1">The sequence shown here is derived from an EMBL/GenBank/DDBJ whole genome shotgun (WGS) entry which is preliminary data.</text>
</comment>
<evidence type="ECO:0000313" key="1">
    <source>
        <dbReference type="EMBL" id="GAA0592719.1"/>
    </source>
</evidence>
<dbReference type="EMBL" id="BAAAFZ010000053">
    <property type="protein sequence ID" value="GAA0592719.1"/>
    <property type="molecule type" value="Genomic_DNA"/>
</dbReference>
<dbReference type="Proteomes" id="UP001501588">
    <property type="component" value="Unassembled WGS sequence"/>
</dbReference>
<evidence type="ECO:0000313" key="2">
    <source>
        <dbReference type="Proteomes" id="UP001501588"/>
    </source>
</evidence>
<keyword evidence="2" id="KW-1185">Reference proteome</keyword>
<sequence length="58" mass="6520">MRRPYAKRPCFKVTSAGELLCWVFAADAAEAERKARDFLRREGRPVPALMTVEPGEPA</sequence>
<evidence type="ECO:0008006" key="3">
    <source>
        <dbReference type="Google" id="ProtNLM"/>
    </source>
</evidence>
<proteinExistence type="predicted"/>
<protein>
    <recommendedName>
        <fullName evidence="3">DUF4242 domain-containing protein</fullName>
    </recommendedName>
</protein>